<evidence type="ECO:0000313" key="2">
    <source>
        <dbReference type="Proteomes" id="UP000253744"/>
    </source>
</evidence>
<dbReference type="AlphaFoldDB" id="A0A345IM35"/>
<accession>A0A345IM35</accession>
<gene>
    <name evidence="1" type="ORF">DVJ83_16600</name>
</gene>
<dbReference type="Proteomes" id="UP000253744">
    <property type="component" value="Plasmid pDrdI"/>
</dbReference>
<dbReference type="EMBL" id="CP031163">
    <property type="protein sequence ID" value="AXH00758.1"/>
    <property type="molecule type" value="Genomic_DNA"/>
</dbReference>
<keyword evidence="1" id="KW-0614">Plasmid</keyword>
<dbReference type="KEGG" id="dwu:DVJ83_16600"/>
<protein>
    <submittedName>
        <fullName evidence="1">Uncharacterized protein</fullName>
    </submittedName>
</protein>
<sequence>MEIGREKRGSPDVEIVRLTDLTFEMTSKRRRSVNSQALRRQCPAGAVPVGLHGGLRGTKARRIESQGLYFLHVWQERPESPGYGESLLRHFLRGFRINVRIVTLEPHQFRLKFANTLIVVGTLPLRDAGTSDVKLLREGLKFENSFFDKQRDSFP</sequence>
<reference evidence="1 2" key="1">
    <citation type="submission" date="2018-07" db="EMBL/GenBank/DDBJ databases">
        <title>Complete Genome and Methylome Analysis of Deinococcus wulumuqiensis NEB 479.</title>
        <authorList>
            <person name="Fomenkov A."/>
            <person name="Luyten Y."/>
            <person name="Vincze T."/>
            <person name="Anton B.P."/>
            <person name="Clark T."/>
            <person name="Roberts R.J."/>
            <person name="Morgan R.D."/>
        </authorList>
    </citation>
    <scope>NUCLEOTIDE SEQUENCE [LARGE SCALE GENOMIC DNA]</scope>
    <source>
        <strain evidence="1 2">NEB 479</strain>
        <plasmid evidence="2">Plasmid pdrdi</plasmid>
    </source>
</reference>
<name>A0A345IM35_9DEIO</name>
<geneLocation type="plasmid" evidence="2">
    <name>pdrdi</name>
</geneLocation>
<organism evidence="1 2">
    <name type="scientific">Deinococcus wulumuqiensis</name>
    <dbReference type="NCBI Taxonomy" id="980427"/>
    <lineage>
        <taxon>Bacteria</taxon>
        <taxon>Thermotogati</taxon>
        <taxon>Deinococcota</taxon>
        <taxon>Deinococci</taxon>
        <taxon>Deinococcales</taxon>
        <taxon>Deinococcaceae</taxon>
        <taxon>Deinococcus</taxon>
    </lineage>
</organism>
<proteinExistence type="predicted"/>
<evidence type="ECO:0000313" key="1">
    <source>
        <dbReference type="EMBL" id="AXH00758.1"/>
    </source>
</evidence>